<dbReference type="GO" id="GO:0003905">
    <property type="term" value="F:alkylbase DNA N-glycosylase activity"/>
    <property type="evidence" value="ECO:0007669"/>
    <property type="project" value="InterPro"/>
</dbReference>
<dbReference type="InterPro" id="IPR011034">
    <property type="entry name" value="Formyl_transferase-like_C_sf"/>
</dbReference>
<proteinExistence type="inferred from homology"/>
<evidence type="ECO:0000313" key="6">
    <source>
        <dbReference type="EMBL" id="NML57026.1"/>
    </source>
</evidence>
<protein>
    <recommendedName>
        <fullName evidence="5">Putative 3-methyladenine DNA glycosylase</fullName>
        <ecNumber evidence="5">3.2.2.-</ecNumber>
    </recommendedName>
</protein>
<dbReference type="PANTHER" id="PTHR10429">
    <property type="entry name" value="DNA-3-METHYLADENINE GLYCOSYLASE"/>
    <property type="match status" value="1"/>
</dbReference>
<evidence type="ECO:0000313" key="7">
    <source>
        <dbReference type="Proteomes" id="UP000552615"/>
    </source>
</evidence>
<dbReference type="HAMAP" id="MF_00527">
    <property type="entry name" value="3MGH"/>
    <property type="match status" value="1"/>
</dbReference>
<reference evidence="6 7" key="1">
    <citation type="submission" date="2020-04" db="EMBL/GenBank/DDBJ databases">
        <title>Chryseobacterium sp. RJ-7-14 sp. nov., isolated from Jeju soil.</title>
        <authorList>
            <person name="Dahal R.H."/>
            <person name="Chaudhary D.K."/>
        </authorList>
    </citation>
    <scope>NUCLEOTIDE SEQUENCE [LARGE SCALE GENOMIC DNA]</scope>
    <source>
        <strain evidence="6 7">RJ-7-14</strain>
    </source>
</reference>
<keyword evidence="7" id="KW-1185">Reference proteome</keyword>
<comment type="similarity">
    <text evidence="1 5">Belongs to the DNA glycosylase MPG family.</text>
</comment>
<sequence>MSKLKPEYYQNTDAIFLAQDLLGKILFTRKNGEVTAGIITETEAYFGTEDKASHAYGGRRSSRTEAMYQPGGFSYVYLCYGIHHLFNIVVSKEDDPKSVLVRSVEPYKGLEIIRKRRNMAVTDKAVSSGPGSASKALGIDMSFNKKSLTGDEIWIEDSGLLYGSEDITSTPRVGVAYAQEHALLPLRFYLKNNRYISKNK</sequence>
<dbReference type="FunFam" id="3.10.300.10:FF:000001">
    <property type="entry name" value="Putative 3-methyladenine DNA glycosylase"/>
    <property type="match status" value="1"/>
</dbReference>
<evidence type="ECO:0000256" key="1">
    <source>
        <dbReference type="ARBA" id="ARBA00009232"/>
    </source>
</evidence>
<dbReference type="SUPFAM" id="SSF50486">
    <property type="entry name" value="FMT C-terminal domain-like"/>
    <property type="match status" value="1"/>
</dbReference>
<gene>
    <name evidence="6" type="ORF">HHL20_06690</name>
</gene>
<dbReference type="PANTHER" id="PTHR10429:SF0">
    <property type="entry name" value="DNA-3-METHYLADENINE GLYCOSYLASE"/>
    <property type="match status" value="1"/>
</dbReference>
<evidence type="ECO:0000256" key="2">
    <source>
        <dbReference type="ARBA" id="ARBA00022763"/>
    </source>
</evidence>
<dbReference type="InterPro" id="IPR003180">
    <property type="entry name" value="MPG"/>
</dbReference>
<evidence type="ECO:0000256" key="4">
    <source>
        <dbReference type="ARBA" id="ARBA00023204"/>
    </source>
</evidence>
<dbReference type="CDD" id="cd00540">
    <property type="entry name" value="AAG"/>
    <property type="match status" value="1"/>
</dbReference>
<dbReference type="AlphaFoldDB" id="A0A7Y0FI65"/>
<comment type="caution">
    <text evidence="6">The sequence shown here is derived from an EMBL/GenBank/DDBJ whole genome shotgun (WGS) entry which is preliminary data.</text>
</comment>
<dbReference type="EMBL" id="JABBGF010000001">
    <property type="protein sequence ID" value="NML57026.1"/>
    <property type="molecule type" value="Genomic_DNA"/>
</dbReference>
<dbReference type="InterPro" id="IPR036995">
    <property type="entry name" value="MPG_sf"/>
</dbReference>
<dbReference type="Gene3D" id="3.10.300.10">
    <property type="entry name" value="Methylpurine-DNA glycosylase (MPG)"/>
    <property type="match status" value="1"/>
</dbReference>
<name>A0A7Y0FI65_9FLAO</name>
<dbReference type="NCBIfam" id="TIGR00567">
    <property type="entry name" value="3mg"/>
    <property type="match status" value="1"/>
</dbReference>
<dbReference type="EC" id="3.2.2.-" evidence="5"/>
<accession>A0A7Y0FI65</accession>
<dbReference type="RefSeq" id="WP_169230385.1">
    <property type="nucleotide sequence ID" value="NZ_JABBGF010000001.1"/>
</dbReference>
<keyword evidence="3 5" id="KW-0378">Hydrolase</keyword>
<dbReference type="GO" id="GO:0003677">
    <property type="term" value="F:DNA binding"/>
    <property type="evidence" value="ECO:0007669"/>
    <property type="project" value="InterPro"/>
</dbReference>
<organism evidence="6 7">
    <name type="scientific">Chryseobacterium cheonjiense</name>
    <dbReference type="NCBI Taxonomy" id="2728845"/>
    <lineage>
        <taxon>Bacteria</taxon>
        <taxon>Pseudomonadati</taxon>
        <taxon>Bacteroidota</taxon>
        <taxon>Flavobacteriia</taxon>
        <taxon>Flavobacteriales</taxon>
        <taxon>Weeksellaceae</taxon>
        <taxon>Chryseobacterium group</taxon>
        <taxon>Chryseobacterium</taxon>
    </lineage>
</organism>
<evidence type="ECO:0000256" key="5">
    <source>
        <dbReference type="HAMAP-Rule" id="MF_00527"/>
    </source>
</evidence>
<dbReference type="Pfam" id="PF02245">
    <property type="entry name" value="Pur_DNA_glyco"/>
    <property type="match status" value="1"/>
</dbReference>
<keyword evidence="2 5" id="KW-0227">DNA damage</keyword>
<evidence type="ECO:0000256" key="3">
    <source>
        <dbReference type="ARBA" id="ARBA00022801"/>
    </source>
</evidence>
<dbReference type="Proteomes" id="UP000552615">
    <property type="component" value="Unassembled WGS sequence"/>
</dbReference>
<dbReference type="GO" id="GO:0006284">
    <property type="term" value="P:base-excision repair"/>
    <property type="evidence" value="ECO:0007669"/>
    <property type="project" value="InterPro"/>
</dbReference>
<keyword evidence="4 5" id="KW-0234">DNA repair</keyword>